<evidence type="ECO:0000259" key="2">
    <source>
        <dbReference type="Pfam" id="PF17788"/>
    </source>
</evidence>
<dbReference type="Pfam" id="PF01300">
    <property type="entry name" value="Sua5_yciO_yrdC"/>
    <property type="match status" value="1"/>
</dbReference>
<reference evidence="3" key="1">
    <citation type="journal article" date="2014" name="Front. Microbiol.">
        <title>High frequency of phylogenetically diverse reductive dehalogenase-homologous genes in deep subseafloor sedimentary metagenomes.</title>
        <authorList>
            <person name="Kawai M."/>
            <person name="Futagami T."/>
            <person name="Toyoda A."/>
            <person name="Takaki Y."/>
            <person name="Nishi S."/>
            <person name="Hori S."/>
            <person name="Arai W."/>
            <person name="Tsubouchi T."/>
            <person name="Morono Y."/>
            <person name="Uchiyama I."/>
            <person name="Ito T."/>
            <person name="Fujiyama A."/>
            <person name="Inagaki F."/>
            <person name="Takami H."/>
        </authorList>
    </citation>
    <scope>NUCLEOTIDE SEQUENCE</scope>
    <source>
        <strain evidence="3">Expedition CK06-06</strain>
    </source>
</reference>
<dbReference type="PANTHER" id="PTHR42959">
    <property type="entry name" value="CARBAMOYLTRANSFERASE"/>
    <property type="match status" value="1"/>
</dbReference>
<dbReference type="InterPro" id="IPR051060">
    <property type="entry name" value="Carbamoyltrans_HypF-like"/>
</dbReference>
<gene>
    <name evidence="3" type="ORF">S01H4_57182</name>
</gene>
<dbReference type="GO" id="GO:0003725">
    <property type="term" value="F:double-stranded RNA binding"/>
    <property type="evidence" value="ECO:0007669"/>
    <property type="project" value="InterPro"/>
</dbReference>
<feature type="domain" description="HypF Kae1-like" evidence="2">
    <location>
        <begin position="133"/>
        <end position="161"/>
    </location>
</feature>
<dbReference type="GO" id="GO:0008270">
    <property type="term" value="F:zinc ion binding"/>
    <property type="evidence" value="ECO:0007669"/>
    <property type="project" value="TreeGrafter"/>
</dbReference>
<dbReference type="SUPFAM" id="SSF55821">
    <property type="entry name" value="YrdC/RibB"/>
    <property type="match status" value="1"/>
</dbReference>
<proteinExistence type="predicted"/>
<dbReference type="PANTHER" id="PTHR42959:SF1">
    <property type="entry name" value="CARBAMOYLTRANSFERASE HYPF"/>
    <property type="match status" value="1"/>
</dbReference>
<organism evidence="3">
    <name type="scientific">marine sediment metagenome</name>
    <dbReference type="NCBI Taxonomy" id="412755"/>
    <lineage>
        <taxon>unclassified sequences</taxon>
        <taxon>metagenomes</taxon>
        <taxon>ecological metagenomes</taxon>
    </lineage>
</organism>
<feature type="non-terminal residue" evidence="3">
    <location>
        <position position="1"/>
    </location>
</feature>
<evidence type="ECO:0008006" key="4">
    <source>
        <dbReference type="Google" id="ProtNLM"/>
    </source>
</evidence>
<dbReference type="InterPro" id="IPR041440">
    <property type="entry name" value="HypF_C"/>
</dbReference>
<protein>
    <recommendedName>
        <fullName evidence="4">YrdC-like domain-containing protein</fullName>
    </recommendedName>
</protein>
<name>X1DCQ0_9ZZZZ</name>
<feature type="domain" description="YrdC-like" evidence="1">
    <location>
        <begin position="5"/>
        <end position="117"/>
    </location>
</feature>
<dbReference type="EMBL" id="BART01033231">
    <property type="protein sequence ID" value="GAH17962.1"/>
    <property type="molecule type" value="Genomic_DNA"/>
</dbReference>
<dbReference type="Gene3D" id="3.30.110.120">
    <property type="match status" value="2"/>
</dbReference>
<dbReference type="AlphaFoldDB" id="X1DCQ0"/>
<dbReference type="Pfam" id="PF17788">
    <property type="entry name" value="HypF_C"/>
    <property type="match status" value="1"/>
</dbReference>
<dbReference type="InterPro" id="IPR006070">
    <property type="entry name" value="Sua5-like_dom"/>
</dbReference>
<dbReference type="Gene3D" id="3.30.420.360">
    <property type="match status" value="1"/>
</dbReference>
<comment type="caution">
    <text evidence="3">The sequence shown here is derived from an EMBL/GenBank/DDBJ whole genome shotgun (WGS) entry which is preliminary data.</text>
</comment>
<sequence length="162" mass="18280">IDMVETVACVSAKEKELLCSPQRPIVAIEKKQKDDFKSVSELDSIGIMLPYTALHFLMFDFIDVPLLMTSCNIPGEPVSITEKIGKYFLTHERKIVNRCDDSVLKVIEDKTFFLRRSRGYTPIPVRLPTDCLDTVAVGAELNNVICTVKKNKCYLSQYVGDT</sequence>
<evidence type="ECO:0000313" key="3">
    <source>
        <dbReference type="EMBL" id="GAH17962.1"/>
    </source>
</evidence>
<dbReference type="GO" id="GO:0016743">
    <property type="term" value="F:carboxyl- or carbamoyltransferase activity"/>
    <property type="evidence" value="ECO:0007669"/>
    <property type="project" value="TreeGrafter"/>
</dbReference>
<evidence type="ECO:0000259" key="1">
    <source>
        <dbReference type="Pfam" id="PF01300"/>
    </source>
</evidence>
<accession>X1DCQ0</accession>
<dbReference type="GO" id="GO:0051604">
    <property type="term" value="P:protein maturation"/>
    <property type="evidence" value="ECO:0007669"/>
    <property type="project" value="TreeGrafter"/>
</dbReference>
<dbReference type="InterPro" id="IPR017945">
    <property type="entry name" value="DHBP_synth_RibB-like_a/b_dom"/>
</dbReference>